<dbReference type="Pfam" id="PF07508">
    <property type="entry name" value="Recombinase"/>
    <property type="match status" value="1"/>
</dbReference>
<dbReference type="InterPro" id="IPR036162">
    <property type="entry name" value="Resolvase-like_N_sf"/>
</dbReference>
<dbReference type="PANTHER" id="PTHR30461:SF23">
    <property type="entry name" value="DNA RECOMBINASE-RELATED"/>
    <property type="match status" value="1"/>
</dbReference>
<dbReference type="Proteomes" id="UP000196710">
    <property type="component" value="Chromosome"/>
</dbReference>
<organism evidence="10 12">
    <name type="scientific">Acutalibacter muris</name>
    <dbReference type="NCBI Taxonomy" id="1796620"/>
    <lineage>
        <taxon>Bacteria</taxon>
        <taxon>Bacillati</taxon>
        <taxon>Bacillota</taxon>
        <taxon>Clostridia</taxon>
        <taxon>Eubacteriales</taxon>
        <taxon>Acutalibacteraceae</taxon>
        <taxon>Acutalibacter</taxon>
    </lineage>
</organism>
<evidence type="ECO:0000259" key="7">
    <source>
        <dbReference type="PROSITE" id="PS51736"/>
    </source>
</evidence>
<dbReference type="Gene3D" id="3.40.50.1390">
    <property type="entry name" value="Resolvase, N-terminal catalytic domain"/>
    <property type="match status" value="1"/>
</dbReference>
<sequence length="482" mass="54893">MESSLKICAAYIRVSTHDQEEYSPDSQLKLIRDYAGRNGYALPEEFIFQDDGISGRTAEKRPGFMRMIAAAKEKPRPFETILVWKFSRFARNQEESVVYKSLLKKENGIDVVSISEPLIEGPFGGLIERIIEWFDAFYSANLGAEVRRGMTERASRGLPVSAAPLGYTYKDKSFVVIPEEADTVRVIYRDFLSGVPIIAIAKKLNSQGLRTKRGGPWENRTVRYILTNPVYTGKVRWCSEGANDYHRSTLLEGTRIVEGEHEAIISQEEFDRAQRRMEDYLKRYRGTARKTQRQEVSHMLQGLVKCSACGGTLSFTGTGMNCVRYVHGKCKMSHYITVKKLEELALGSIEDQMSGLKLNIIPRQRTDLEAERQRLEQLLRREEAVLGRYKEAYAAGVDSLEEYREHKAASSKRTQEVLKALEKLKRPAGAGPAAFSEKHREVSRALKEGELTGQEKNLLLRGFVDHMVFYKAMKKVEVVYYV</sequence>
<dbReference type="InterPro" id="IPR006118">
    <property type="entry name" value="Recombinase_CS"/>
</dbReference>
<reference evidence="10 12" key="3">
    <citation type="submission" date="2020-11" db="EMBL/GenBank/DDBJ databases">
        <title>Closed and high quality bacterial genomes of the OMM12 community.</title>
        <authorList>
            <person name="Marbouty M."/>
            <person name="Lamy-Besnier Q."/>
            <person name="Debarbieux L."/>
            <person name="Koszul R."/>
        </authorList>
    </citation>
    <scope>NUCLEOTIDE SEQUENCE [LARGE SCALE GENOMIC DNA]</scope>
    <source>
        <strain evidence="10 12">KB18</strain>
    </source>
</reference>
<dbReference type="InterPro" id="IPR038109">
    <property type="entry name" value="DNA_bind_recomb_sf"/>
</dbReference>
<evidence type="ECO:0000313" key="11">
    <source>
        <dbReference type="Proteomes" id="UP000196710"/>
    </source>
</evidence>
<dbReference type="GO" id="GO:0015074">
    <property type="term" value="P:DNA integration"/>
    <property type="evidence" value="ECO:0007669"/>
    <property type="project" value="UniProtKB-KW"/>
</dbReference>
<keyword evidence="11" id="KW-1185">Reference proteome</keyword>
<dbReference type="Pfam" id="PF00239">
    <property type="entry name" value="Resolvase"/>
    <property type="match status" value="1"/>
</dbReference>
<keyword evidence="2" id="KW-0238">DNA-binding</keyword>
<evidence type="ECO:0000256" key="3">
    <source>
        <dbReference type="ARBA" id="ARBA00023172"/>
    </source>
</evidence>
<dbReference type="InterPro" id="IPR050639">
    <property type="entry name" value="SSR_resolvase"/>
</dbReference>
<evidence type="ECO:0000256" key="2">
    <source>
        <dbReference type="ARBA" id="ARBA00023125"/>
    </source>
</evidence>
<evidence type="ECO:0000313" key="12">
    <source>
        <dbReference type="Proteomes" id="UP000596035"/>
    </source>
</evidence>
<dbReference type="InterPro" id="IPR011109">
    <property type="entry name" value="DNA_bind_recombinase_dom"/>
</dbReference>
<dbReference type="SUPFAM" id="SSF53041">
    <property type="entry name" value="Resolvase-like"/>
    <property type="match status" value="1"/>
</dbReference>
<proteinExistence type="predicted"/>
<reference evidence="9" key="1">
    <citation type="journal article" date="2017" name="Genome Announc.">
        <title>High-Quality Whole-Genome Sequences of the Oligo-Mouse-Microbiota Bacterial Community.</title>
        <authorList>
            <person name="Garzetti D."/>
            <person name="Brugiroux S."/>
            <person name="Bunk B."/>
            <person name="Pukall R."/>
            <person name="McCoy K.D."/>
            <person name="Macpherson A.J."/>
            <person name="Stecher B."/>
        </authorList>
    </citation>
    <scope>NUCLEOTIDE SEQUENCE</scope>
    <source>
        <strain evidence="9">KB18</strain>
    </source>
</reference>
<dbReference type="InterPro" id="IPR006119">
    <property type="entry name" value="Resolv_N"/>
</dbReference>
<keyword evidence="3" id="KW-0233">DNA recombination</keyword>
<evidence type="ECO:0000313" key="9">
    <source>
        <dbReference type="EMBL" id="ASB41762.1"/>
    </source>
</evidence>
<dbReference type="Proteomes" id="UP000596035">
    <property type="component" value="Chromosome"/>
</dbReference>
<dbReference type="CDD" id="cd00338">
    <property type="entry name" value="Ser_Recombinase"/>
    <property type="match status" value="1"/>
</dbReference>
<dbReference type="AlphaFoldDB" id="A0A1Z2XTI9"/>
<feature type="domain" description="Recombinase" evidence="8">
    <location>
        <begin position="164"/>
        <end position="283"/>
    </location>
</feature>
<protein>
    <submittedName>
        <fullName evidence="10">Recombinase family protein</fullName>
    </submittedName>
</protein>
<dbReference type="PROSITE" id="PS51736">
    <property type="entry name" value="RECOMBINASES_3"/>
    <property type="match status" value="1"/>
</dbReference>
<evidence type="ECO:0000256" key="1">
    <source>
        <dbReference type="ARBA" id="ARBA00022908"/>
    </source>
</evidence>
<dbReference type="PANTHER" id="PTHR30461">
    <property type="entry name" value="DNA-INVERTASE FROM LAMBDOID PROPHAGE"/>
    <property type="match status" value="1"/>
</dbReference>
<keyword evidence="6" id="KW-0175">Coiled coil</keyword>
<reference evidence="11" key="2">
    <citation type="submission" date="2017-05" db="EMBL/GenBank/DDBJ databases">
        <title>Improved OligoMM genomes.</title>
        <authorList>
            <person name="Garzetti D."/>
        </authorList>
    </citation>
    <scope>NUCLEOTIDE SEQUENCE [LARGE SCALE GENOMIC DNA]</scope>
    <source>
        <strain evidence="11">KB18</strain>
    </source>
</reference>
<evidence type="ECO:0000313" key="10">
    <source>
        <dbReference type="EMBL" id="QQR31029.1"/>
    </source>
</evidence>
<feature type="active site" description="O-(5'-phospho-DNA)-serine intermediate" evidence="4 5">
    <location>
        <position position="15"/>
    </location>
</feature>
<dbReference type="SMART" id="SM00857">
    <property type="entry name" value="Resolvase"/>
    <property type="match status" value="1"/>
</dbReference>
<dbReference type="PROSITE" id="PS00397">
    <property type="entry name" value="RECOMBINASES_1"/>
    <property type="match status" value="1"/>
</dbReference>
<dbReference type="KEGG" id="amur:ADH66_14500"/>
<dbReference type="GO" id="GO:0003677">
    <property type="term" value="F:DNA binding"/>
    <property type="evidence" value="ECO:0007669"/>
    <property type="project" value="UniProtKB-KW"/>
</dbReference>
<keyword evidence="1" id="KW-0229">DNA integration</keyword>
<dbReference type="RefSeq" id="WP_066539273.1">
    <property type="nucleotide sequence ID" value="NZ_CP021422.1"/>
</dbReference>
<dbReference type="EMBL" id="CP065321">
    <property type="protein sequence ID" value="QQR31029.1"/>
    <property type="molecule type" value="Genomic_DNA"/>
</dbReference>
<gene>
    <name evidence="9" type="ORF">ADH66_14500</name>
    <name evidence="10" type="ORF">I5Q82_04875</name>
</gene>
<evidence type="ECO:0000256" key="5">
    <source>
        <dbReference type="PROSITE-ProRule" id="PRU10137"/>
    </source>
</evidence>
<feature type="coiled-coil region" evidence="6">
    <location>
        <begin position="361"/>
        <end position="392"/>
    </location>
</feature>
<evidence type="ECO:0000256" key="6">
    <source>
        <dbReference type="SAM" id="Coils"/>
    </source>
</evidence>
<dbReference type="Gene3D" id="3.90.1750.20">
    <property type="entry name" value="Putative Large Serine Recombinase, Chain B, Domain 2"/>
    <property type="match status" value="1"/>
</dbReference>
<dbReference type="PROSITE" id="PS51737">
    <property type="entry name" value="RECOMBINASE_DNA_BIND"/>
    <property type="match status" value="1"/>
</dbReference>
<feature type="domain" description="Resolvase/invertase-type recombinase catalytic" evidence="7">
    <location>
        <begin position="7"/>
        <end position="157"/>
    </location>
</feature>
<evidence type="ECO:0000259" key="8">
    <source>
        <dbReference type="PROSITE" id="PS51737"/>
    </source>
</evidence>
<name>A0A1Z2XTI9_9FIRM</name>
<dbReference type="GO" id="GO:0000150">
    <property type="term" value="F:DNA strand exchange activity"/>
    <property type="evidence" value="ECO:0007669"/>
    <property type="project" value="InterPro"/>
</dbReference>
<evidence type="ECO:0000256" key="4">
    <source>
        <dbReference type="PIRSR" id="PIRSR606118-50"/>
    </source>
</evidence>
<dbReference type="EMBL" id="CP021422">
    <property type="protein sequence ID" value="ASB41762.1"/>
    <property type="molecule type" value="Genomic_DNA"/>
</dbReference>
<accession>A0A1Z2XTI9</accession>